<feature type="coiled-coil region" evidence="1">
    <location>
        <begin position="191"/>
        <end position="245"/>
    </location>
</feature>
<feature type="compositionally biased region" description="Polar residues" evidence="2">
    <location>
        <begin position="368"/>
        <end position="379"/>
    </location>
</feature>
<gene>
    <name evidence="3" type="ORF">MATL_G00224630</name>
</gene>
<feature type="coiled-coil region" evidence="1">
    <location>
        <begin position="476"/>
        <end position="510"/>
    </location>
</feature>
<feature type="compositionally biased region" description="Basic and acidic residues" evidence="2">
    <location>
        <begin position="9"/>
        <end position="23"/>
    </location>
</feature>
<reference evidence="3" key="1">
    <citation type="submission" date="2021-01" db="EMBL/GenBank/DDBJ databases">
        <authorList>
            <person name="Zahm M."/>
            <person name="Roques C."/>
            <person name="Cabau C."/>
            <person name="Klopp C."/>
            <person name="Donnadieu C."/>
            <person name="Jouanno E."/>
            <person name="Lampietro C."/>
            <person name="Louis A."/>
            <person name="Herpin A."/>
            <person name="Echchiki A."/>
            <person name="Berthelot C."/>
            <person name="Parey E."/>
            <person name="Roest-Crollius H."/>
            <person name="Braasch I."/>
            <person name="Postlethwait J."/>
            <person name="Bobe J."/>
            <person name="Montfort J."/>
            <person name="Bouchez O."/>
            <person name="Begum T."/>
            <person name="Mejri S."/>
            <person name="Adams A."/>
            <person name="Chen W.-J."/>
            <person name="Guiguen Y."/>
        </authorList>
    </citation>
    <scope>NUCLEOTIDE SEQUENCE</scope>
    <source>
        <strain evidence="3">YG-15Mar2019-1</strain>
        <tissue evidence="3">Brain</tissue>
    </source>
</reference>
<feature type="region of interest" description="Disordered" evidence="2">
    <location>
        <begin position="561"/>
        <end position="616"/>
    </location>
</feature>
<keyword evidence="1" id="KW-0175">Coiled coil</keyword>
<evidence type="ECO:0000313" key="3">
    <source>
        <dbReference type="EMBL" id="KAG7458821.1"/>
    </source>
</evidence>
<comment type="caution">
    <text evidence="3">The sequence shown here is derived from an EMBL/GenBank/DDBJ whole genome shotgun (WGS) entry which is preliminary data.</text>
</comment>
<evidence type="ECO:0000313" key="4">
    <source>
        <dbReference type="Proteomes" id="UP001046870"/>
    </source>
</evidence>
<feature type="coiled-coil region" evidence="1">
    <location>
        <begin position="103"/>
        <end position="158"/>
    </location>
</feature>
<organism evidence="3 4">
    <name type="scientific">Megalops atlanticus</name>
    <name type="common">Tarpon</name>
    <name type="synonym">Clupea gigantea</name>
    <dbReference type="NCBI Taxonomy" id="7932"/>
    <lineage>
        <taxon>Eukaryota</taxon>
        <taxon>Metazoa</taxon>
        <taxon>Chordata</taxon>
        <taxon>Craniata</taxon>
        <taxon>Vertebrata</taxon>
        <taxon>Euteleostomi</taxon>
        <taxon>Actinopterygii</taxon>
        <taxon>Neopterygii</taxon>
        <taxon>Teleostei</taxon>
        <taxon>Elopiformes</taxon>
        <taxon>Megalopidae</taxon>
        <taxon>Megalops</taxon>
    </lineage>
</organism>
<dbReference type="OrthoDB" id="8961932at2759"/>
<dbReference type="Proteomes" id="UP001046870">
    <property type="component" value="Chromosome 20"/>
</dbReference>
<feature type="compositionally biased region" description="Polar residues" evidence="2">
    <location>
        <begin position="300"/>
        <end position="311"/>
    </location>
</feature>
<feature type="region of interest" description="Disordered" evidence="2">
    <location>
        <begin position="282"/>
        <end position="383"/>
    </location>
</feature>
<keyword evidence="4" id="KW-1185">Reference proteome</keyword>
<sequence>MAPSTHQRRATDCCRRGGLHRPDGAPNEQARAAVASGGQPPAQTLQTWGGQRHNCRCRGGALMATGSCSTEGKLHPASQIDSSKKNCFIMIGEGRVTCNLWTLDNAQDMIDTLMQQNRTFAQELEDQITRSQVMEEMLAKARDDMAEQARKIRDLKEQLCEKEDTLQMTEQQMAMVFNKFEASAQEKFRGLLALRSQVEELKQTLQESLQQLEVKGDEQRKNAEVESLRNELRMLKEENSRLLTLYTSTVDDNAFLKDSFTQIQTEINRLQGQLGLGRQMRVGSHPQLQPQRQDVRDPENQPSPEASSWVTVNPKESDLPSPRRQQGRQHRTDSTLQHKPGKVPSGPDRLEGPLPPQTFSYPPYSEGTIFSDSQPSPERNSARLLNPSKEYGALQRHLSEAQILTKEMDQYVQDCFQVRQEADSVTRGMIEYLVQQNRAFARELQEQRMRGQEMEDMLAEAHEYKAILMSNSQSAVEELRASIRTKDELIEELSGNYIALREENSCLQALYSSVVEENRRLKDFFSQSQTEIKRLRVEQDFQRQMLTDSQPQLQPIRTELQDQREIQPAPKAPTLVSTDRKKPGHPFMRLRQAKHQQHPAVQTGATATEEASTPEG</sequence>
<evidence type="ECO:0000256" key="1">
    <source>
        <dbReference type="SAM" id="Coils"/>
    </source>
</evidence>
<dbReference type="EMBL" id="JAFDVH010000020">
    <property type="protein sequence ID" value="KAG7458821.1"/>
    <property type="molecule type" value="Genomic_DNA"/>
</dbReference>
<evidence type="ECO:0000256" key="2">
    <source>
        <dbReference type="SAM" id="MobiDB-lite"/>
    </source>
</evidence>
<accession>A0A9D3T2U9</accession>
<dbReference type="AlphaFoldDB" id="A0A9D3T2U9"/>
<feature type="compositionally biased region" description="Polar residues" evidence="2">
    <location>
        <begin position="599"/>
        <end position="616"/>
    </location>
</feature>
<protein>
    <submittedName>
        <fullName evidence="3">Uncharacterized protein</fullName>
    </submittedName>
</protein>
<feature type="region of interest" description="Disordered" evidence="2">
    <location>
        <begin position="1"/>
        <end position="26"/>
    </location>
</feature>
<proteinExistence type="predicted"/>
<name>A0A9D3T2U9_MEGAT</name>